<evidence type="ECO:0000313" key="2">
    <source>
        <dbReference type="Proteomes" id="UP001345219"/>
    </source>
</evidence>
<dbReference type="AlphaFoldDB" id="A0AAN7K2R1"/>
<dbReference type="EMBL" id="JAXIOK010000012">
    <property type="protein sequence ID" value="KAK4758424.1"/>
    <property type="molecule type" value="Genomic_DNA"/>
</dbReference>
<dbReference type="Proteomes" id="UP001345219">
    <property type="component" value="Chromosome 15"/>
</dbReference>
<protein>
    <submittedName>
        <fullName evidence="1">Uncharacterized protein</fullName>
    </submittedName>
</protein>
<sequence>MEKSVEAVLLFPQVLALCDPPLDPTRKERLGGCVRHPEASKAGKGWLGGSATDGGRAEILVLIECAMLHNIDNETRCEDPGMGRGWADAGGDVPLLLRGI</sequence>
<keyword evidence="2" id="KW-1185">Reference proteome</keyword>
<organism evidence="1 2">
    <name type="scientific">Trapa incisa</name>
    <dbReference type="NCBI Taxonomy" id="236973"/>
    <lineage>
        <taxon>Eukaryota</taxon>
        <taxon>Viridiplantae</taxon>
        <taxon>Streptophyta</taxon>
        <taxon>Embryophyta</taxon>
        <taxon>Tracheophyta</taxon>
        <taxon>Spermatophyta</taxon>
        <taxon>Magnoliopsida</taxon>
        <taxon>eudicotyledons</taxon>
        <taxon>Gunneridae</taxon>
        <taxon>Pentapetalae</taxon>
        <taxon>rosids</taxon>
        <taxon>malvids</taxon>
        <taxon>Myrtales</taxon>
        <taxon>Lythraceae</taxon>
        <taxon>Trapa</taxon>
    </lineage>
</organism>
<gene>
    <name evidence="1" type="ORF">SAY87_019725</name>
</gene>
<reference evidence="1 2" key="1">
    <citation type="journal article" date="2023" name="Hortic Res">
        <title>Pangenome of water caltrop reveals structural variations and asymmetric subgenome divergence after allopolyploidization.</title>
        <authorList>
            <person name="Zhang X."/>
            <person name="Chen Y."/>
            <person name="Wang L."/>
            <person name="Yuan Y."/>
            <person name="Fang M."/>
            <person name="Shi L."/>
            <person name="Lu R."/>
            <person name="Comes H.P."/>
            <person name="Ma Y."/>
            <person name="Chen Y."/>
            <person name="Huang G."/>
            <person name="Zhou Y."/>
            <person name="Zheng Z."/>
            <person name="Qiu Y."/>
        </authorList>
    </citation>
    <scope>NUCLEOTIDE SEQUENCE [LARGE SCALE GENOMIC DNA]</scope>
    <source>
        <tissue evidence="1">Roots</tissue>
    </source>
</reference>
<proteinExistence type="predicted"/>
<comment type="caution">
    <text evidence="1">The sequence shown here is derived from an EMBL/GenBank/DDBJ whole genome shotgun (WGS) entry which is preliminary data.</text>
</comment>
<accession>A0AAN7K2R1</accession>
<evidence type="ECO:0000313" key="1">
    <source>
        <dbReference type="EMBL" id="KAK4758424.1"/>
    </source>
</evidence>
<name>A0AAN7K2R1_9MYRT</name>